<feature type="region of interest" description="Disordered" evidence="1">
    <location>
        <begin position="36"/>
        <end position="56"/>
    </location>
</feature>
<dbReference type="RefSeq" id="WP_155909824.1">
    <property type="nucleotide sequence ID" value="NZ_MZMR01000015.1"/>
</dbReference>
<keyword evidence="2" id="KW-0732">Signal</keyword>
<feature type="signal peptide" evidence="2">
    <location>
        <begin position="1"/>
        <end position="32"/>
    </location>
</feature>
<reference evidence="3" key="1">
    <citation type="submission" date="2016-12" db="EMBL/GenBank/DDBJ databases">
        <title>Complete plasmid sequence carrying type IV-like and type VII secretion systems from an atypical mycobacteria strain.</title>
        <authorList>
            <person name="Morgado S."/>
            <person name="Marin M."/>
            <person name="Fonseca E."/>
            <person name="Freitas F."/>
            <person name="Vicente A.C."/>
        </authorList>
    </citation>
    <scope>NUCLEOTIDE SEQUENCE</scope>
    <source>
        <strain evidence="3">CBMA 213</strain>
        <plasmid evidence="3">pCBMA213_2</plasmid>
    </source>
</reference>
<feature type="chain" id="PRO_5013204357" evidence="2">
    <location>
        <begin position="33"/>
        <end position="191"/>
    </location>
</feature>
<accession>A0A1S6GL22</accession>
<dbReference type="EMBL" id="KY349138">
    <property type="protein sequence ID" value="AQS22500.1"/>
    <property type="molecule type" value="Genomic_DNA"/>
</dbReference>
<keyword evidence="3" id="KW-0614">Plasmid</keyword>
<feature type="compositionally biased region" description="Polar residues" evidence="1">
    <location>
        <begin position="36"/>
        <end position="49"/>
    </location>
</feature>
<geneLocation type="plasmid" evidence="3">
    <name>pCBMA213_2</name>
</geneLocation>
<organism evidence="3">
    <name type="scientific">Mycolicibacterium sp. CBMA 213</name>
    <dbReference type="NCBI Taxonomy" id="1968788"/>
    <lineage>
        <taxon>Bacteria</taxon>
        <taxon>Bacillati</taxon>
        <taxon>Actinomycetota</taxon>
        <taxon>Actinomycetes</taxon>
        <taxon>Mycobacteriales</taxon>
        <taxon>Mycobacteriaceae</taxon>
        <taxon>Mycolicibacterium</taxon>
    </lineage>
</organism>
<name>A0A1S6GL22_9MYCO</name>
<proteinExistence type="predicted"/>
<evidence type="ECO:0000256" key="2">
    <source>
        <dbReference type="SAM" id="SignalP"/>
    </source>
</evidence>
<dbReference type="AlphaFoldDB" id="A0A1S6GL22"/>
<gene>
    <name evidence="3" type="ORF">pCBMA213_2_00136</name>
</gene>
<sequence>MRPIASDQGPGGGRLMAATVLVAVALAGCSAAATNTAPSVTTSHPPSTVAQAATQAPAATTTPAAALTAQAAAQSMKSAIPQVLQVVPDKLTLISEATAVVVLVDSRLPTCNLSAPDIDCGASLEQFPDTVGAIARMQQMERSDDPSTVGYIAGRHDTNVASRNFVLRISGELPADAIAQYRQAFGQVVTP</sequence>
<evidence type="ECO:0000256" key="1">
    <source>
        <dbReference type="SAM" id="MobiDB-lite"/>
    </source>
</evidence>
<dbReference type="PROSITE" id="PS51257">
    <property type="entry name" value="PROKAR_LIPOPROTEIN"/>
    <property type="match status" value="1"/>
</dbReference>
<protein>
    <submittedName>
        <fullName evidence="3">Uncharacterized protein</fullName>
    </submittedName>
</protein>
<evidence type="ECO:0000313" key="3">
    <source>
        <dbReference type="EMBL" id="AQS22500.1"/>
    </source>
</evidence>